<gene>
    <name evidence="1" type="ORF">SAMN04488526_1832</name>
</gene>
<dbReference type="EMBL" id="FNZQ01000003">
    <property type="protein sequence ID" value="SEL07482.1"/>
    <property type="molecule type" value="Genomic_DNA"/>
</dbReference>
<dbReference type="AlphaFoldDB" id="A0A1H7M8M8"/>
<dbReference type="Proteomes" id="UP000199283">
    <property type="component" value="Unassembled WGS sequence"/>
</dbReference>
<reference evidence="1 2" key="1">
    <citation type="submission" date="2016-10" db="EMBL/GenBank/DDBJ databases">
        <authorList>
            <person name="de Groot N.N."/>
        </authorList>
    </citation>
    <scope>NUCLEOTIDE SEQUENCE [LARGE SCALE GENOMIC DNA]</scope>
    <source>
        <strain evidence="1 2">DSM 14858</strain>
    </source>
</reference>
<dbReference type="RefSeq" id="WP_092762059.1">
    <property type="nucleotide sequence ID" value="NZ_FNZQ01000003.1"/>
</dbReference>
<accession>A0A1H7M8M8</accession>
<dbReference type="OrthoDB" id="7816979at2"/>
<evidence type="ECO:0000313" key="2">
    <source>
        <dbReference type="Proteomes" id="UP000199283"/>
    </source>
</evidence>
<dbReference type="STRING" id="188906.SAMN04488526_1832"/>
<proteinExistence type="predicted"/>
<evidence type="ECO:0008006" key="3">
    <source>
        <dbReference type="Google" id="ProtNLM"/>
    </source>
</evidence>
<protein>
    <recommendedName>
        <fullName evidence="3">Sulfotransferase family protein</fullName>
    </recommendedName>
</protein>
<keyword evidence="2" id="KW-1185">Reference proteome</keyword>
<name>A0A1H7M8M8_9RHOB</name>
<evidence type="ECO:0000313" key="1">
    <source>
        <dbReference type="EMBL" id="SEL07482.1"/>
    </source>
</evidence>
<organism evidence="1 2">
    <name type="scientific">Jannaschia helgolandensis</name>
    <dbReference type="NCBI Taxonomy" id="188906"/>
    <lineage>
        <taxon>Bacteria</taxon>
        <taxon>Pseudomonadati</taxon>
        <taxon>Pseudomonadota</taxon>
        <taxon>Alphaproteobacteria</taxon>
        <taxon>Rhodobacterales</taxon>
        <taxon>Roseobacteraceae</taxon>
        <taxon>Jannaschia</taxon>
    </lineage>
</organism>
<sequence>MDIAIHLGAHCTDEDLILKTLSDNQELMQKHSVAIPPAGKARPAIRKALQSGGNLVPGMGNPLIADLLDKITADRLVLSYEGFLGVYAKVLSGASIYEGAGQRAQMLRDLFPGHTVEFFLGIRNPATFIPAIFEASSVDNFKSFIEGHDLSQVTWSEPVAALRAACPDVPLTIWCNEDLPLIWPDVLRIISGVEAEMTGEDAILRQIMTPGGFMRLKGYLRDNPAKGLPTWRKVVTAFLGKYADEAAVAPDIDLPGWTDEIIAGLSDLYEADIARLKAMGDVTFIAP</sequence>